<gene>
    <name evidence="1" type="ORF">GGD41_003786</name>
</gene>
<dbReference type="EMBL" id="JACCAU010000001">
    <property type="protein sequence ID" value="NYH16558.1"/>
    <property type="molecule type" value="Genomic_DNA"/>
</dbReference>
<evidence type="ECO:0008006" key="3">
    <source>
        <dbReference type="Google" id="ProtNLM"/>
    </source>
</evidence>
<dbReference type="InterPro" id="IPR011110">
    <property type="entry name" value="Reg_prop"/>
</dbReference>
<dbReference type="Gene3D" id="2.120.10.30">
    <property type="entry name" value="TolB, C-terminal domain"/>
    <property type="match status" value="2"/>
</dbReference>
<dbReference type="Proteomes" id="UP000572540">
    <property type="component" value="Unassembled WGS sequence"/>
</dbReference>
<dbReference type="SUPFAM" id="SSF101898">
    <property type="entry name" value="NHL repeat"/>
    <property type="match status" value="1"/>
</dbReference>
<dbReference type="InterPro" id="IPR011042">
    <property type="entry name" value="6-blade_b-propeller_TolB-like"/>
</dbReference>
<comment type="caution">
    <text evidence="1">The sequence shown here is derived from an EMBL/GenBank/DDBJ whole genome shotgun (WGS) entry which is preliminary data.</text>
</comment>
<name>A0A7Y9W9Z7_9BURK</name>
<protein>
    <recommendedName>
        <fullName evidence="3">NHL repeat-containing protein</fullName>
    </recommendedName>
</protein>
<evidence type="ECO:0000313" key="1">
    <source>
        <dbReference type="EMBL" id="NYH16558.1"/>
    </source>
</evidence>
<dbReference type="SUPFAM" id="SSF63829">
    <property type="entry name" value="Calcium-dependent phosphotriesterase"/>
    <property type="match status" value="1"/>
</dbReference>
<reference evidence="1 2" key="1">
    <citation type="submission" date="2020-07" db="EMBL/GenBank/DDBJ databases">
        <title>Exploring microbial biodiversity for novel pathways involved in the catabolism of aromatic compounds derived from lignin.</title>
        <authorList>
            <person name="Elkins J."/>
        </authorList>
    </citation>
    <scope>NUCLEOTIDE SEQUENCE [LARGE SCALE GENOMIC DNA]</scope>
    <source>
        <strain evidence="1 2">H2C3B</strain>
    </source>
</reference>
<proteinExistence type="predicted"/>
<accession>A0A7Y9W9Z7</accession>
<organism evidence="1 2">
    <name type="scientific">Paraburkholderia bryophila</name>
    <dbReference type="NCBI Taxonomy" id="420952"/>
    <lineage>
        <taxon>Bacteria</taxon>
        <taxon>Pseudomonadati</taxon>
        <taxon>Pseudomonadota</taxon>
        <taxon>Betaproteobacteria</taxon>
        <taxon>Burkholderiales</taxon>
        <taxon>Burkholderiaceae</taxon>
        <taxon>Paraburkholderia</taxon>
    </lineage>
</organism>
<dbReference type="AlphaFoldDB" id="A0A7Y9W9Z7"/>
<evidence type="ECO:0000313" key="2">
    <source>
        <dbReference type="Proteomes" id="UP000572540"/>
    </source>
</evidence>
<sequence>MNPVDGTGAAAIFWGGGHLAMDSSGNIVLSDRGRLRKVTQAGVVTTLTPQGSWDGVSIDPSGNIYGSGYVQGTAGSPPTFEASLQEFSASGIYQQLFANWESSGSNFSVGTGGLVMDSKGALFLADVANNRIVKFSVGSSTWAVFAGSGTGGNQDGVGIAATFTLYALPDLAIDSNDNLYVRSLGTVRKIAPDGTVTTITSQLQTGGPIAVDKSGNIYTSGIQVINRIASDGSVVSYPFTNSTDFITSLVTDSSGNLYVGTRGIGAQIFKITFPND</sequence>
<dbReference type="RefSeq" id="WP_179712904.1">
    <property type="nucleotide sequence ID" value="NZ_JACCAU010000001.1"/>
</dbReference>
<dbReference type="Pfam" id="PF07494">
    <property type="entry name" value="Reg_prop"/>
    <property type="match status" value="1"/>
</dbReference>